<dbReference type="SUPFAM" id="SSF56112">
    <property type="entry name" value="Protein kinase-like (PK-like)"/>
    <property type="match status" value="1"/>
</dbReference>
<name>A0A397U4M5_9GLOM</name>
<dbReference type="PRINTS" id="PR00109">
    <property type="entry name" value="TYRKINASE"/>
</dbReference>
<evidence type="ECO:0000256" key="1">
    <source>
        <dbReference type="ARBA" id="ARBA00022679"/>
    </source>
</evidence>
<dbReference type="OrthoDB" id="3227842at2759"/>
<sequence length="272" mass="31270">MQYAPMGSLRQNIRKVANIEWKEKLELLSYIALDLKVMHSHGIIHRDLHSGNILQNQLYNAYIGDLGLAETVNKALAKSNGIYGIFPYIAPEVLRSRGYIPASDVYSFGIIMWEVSSGRLAFSDKNHDFCFLTEVCNGLRPTVAKDMPQYYVDLMKRCWDNDPEKRLMASEIYEVINSWKNNHEILLKFDKFEAILEETELMHPQAVYTSRFISLKELVTINSQAVCTNGMINDDNKIIESQEDNIPIDHMNKLMLEIEKDKTASVRLSLCE</sequence>
<evidence type="ECO:0000256" key="4">
    <source>
        <dbReference type="ARBA" id="ARBA00022840"/>
    </source>
</evidence>
<dbReference type="InterPro" id="IPR011009">
    <property type="entry name" value="Kinase-like_dom_sf"/>
</dbReference>
<dbReference type="PANTHER" id="PTHR44329:SF288">
    <property type="entry name" value="MITOGEN-ACTIVATED PROTEIN KINASE KINASE KINASE 20"/>
    <property type="match status" value="1"/>
</dbReference>
<organism evidence="6 7">
    <name type="scientific">Gigaspora rosea</name>
    <dbReference type="NCBI Taxonomy" id="44941"/>
    <lineage>
        <taxon>Eukaryota</taxon>
        <taxon>Fungi</taxon>
        <taxon>Fungi incertae sedis</taxon>
        <taxon>Mucoromycota</taxon>
        <taxon>Glomeromycotina</taxon>
        <taxon>Glomeromycetes</taxon>
        <taxon>Diversisporales</taxon>
        <taxon>Gigasporaceae</taxon>
        <taxon>Gigaspora</taxon>
    </lineage>
</organism>
<dbReference type="GO" id="GO:0004674">
    <property type="term" value="F:protein serine/threonine kinase activity"/>
    <property type="evidence" value="ECO:0007669"/>
    <property type="project" value="TreeGrafter"/>
</dbReference>
<gene>
    <name evidence="6" type="ORF">C2G38_616366</name>
</gene>
<dbReference type="InterPro" id="IPR001245">
    <property type="entry name" value="Ser-Thr/Tyr_kinase_cat_dom"/>
</dbReference>
<evidence type="ECO:0000313" key="7">
    <source>
        <dbReference type="Proteomes" id="UP000266673"/>
    </source>
</evidence>
<keyword evidence="1" id="KW-0808">Transferase</keyword>
<dbReference type="InterPro" id="IPR051681">
    <property type="entry name" value="Ser/Thr_Kinases-Pseudokinases"/>
</dbReference>
<dbReference type="PROSITE" id="PS50011">
    <property type="entry name" value="PROTEIN_KINASE_DOM"/>
    <property type="match status" value="1"/>
</dbReference>
<keyword evidence="3 6" id="KW-0418">Kinase</keyword>
<keyword evidence="4" id="KW-0067">ATP-binding</keyword>
<dbReference type="GO" id="GO:0005524">
    <property type="term" value="F:ATP binding"/>
    <property type="evidence" value="ECO:0007669"/>
    <property type="project" value="UniProtKB-KW"/>
</dbReference>
<evidence type="ECO:0000256" key="2">
    <source>
        <dbReference type="ARBA" id="ARBA00022741"/>
    </source>
</evidence>
<dbReference type="Pfam" id="PF07714">
    <property type="entry name" value="PK_Tyr_Ser-Thr"/>
    <property type="match status" value="1"/>
</dbReference>
<comment type="caution">
    <text evidence="6">The sequence shown here is derived from an EMBL/GenBank/DDBJ whole genome shotgun (WGS) entry which is preliminary data.</text>
</comment>
<keyword evidence="7" id="KW-1185">Reference proteome</keyword>
<evidence type="ECO:0000259" key="5">
    <source>
        <dbReference type="PROSITE" id="PS50011"/>
    </source>
</evidence>
<keyword evidence="2" id="KW-0547">Nucleotide-binding</keyword>
<evidence type="ECO:0000256" key="3">
    <source>
        <dbReference type="ARBA" id="ARBA00022777"/>
    </source>
</evidence>
<dbReference type="AlphaFoldDB" id="A0A397U4M5"/>
<reference evidence="6 7" key="1">
    <citation type="submission" date="2018-06" db="EMBL/GenBank/DDBJ databases">
        <title>Comparative genomics reveals the genomic features of Rhizophagus irregularis, R. cerebriforme, R. diaphanum and Gigaspora rosea, and their symbiotic lifestyle signature.</title>
        <authorList>
            <person name="Morin E."/>
            <person name="San Clemente H."/>
            <person name="Chen E.C.H."/>
            <person name="De La Providencia I."/>
            <person name="Hainaut M."/>
            <person name="Kuo A."/>
            <person name="Kohler A."/>
            <person name="Murat C."/>
            <person name="Tang N."/>
            <person name="Roy S."/>
            <person name="Loubradou J."/>
            <person name="Henrissat B."/>
            <person name="Grigoriev I.V."/>
            <person name="Corradi N."/>
            <person name="Roux C."/>
            <person name="Martin F.M."/>
        </authorList>
    </citation>
    <scope>NUCLEOTIDE SEQUENCE [LARGE SCALE GENOMIC DNA]</scope>
    <source>
        <strain evidence="6 7">DAOM 194757</strain>
    </source>
</reference>
<feature type="domain" description="Protein kinase" evidence="5">
    <location>
        <begin position="1"/>
        <end position="186"/>
    </location>
</feature>
<dbReference type="PANTHER" id="PTHR44329">
    <property type="entry name" value="SERINE/THREONINE-PROTEIN KINASE TNNI3K-RELATED"/>
    <property type="match status" value="1"/>
</dbReference>
<dbReference type="Gene3D" id="1.10.510.10">
    <property type="entry name" value="Transferase(Phosphotransferase) domain 1"/>
    <property type="match status" value="1"/>
</dbReference>
<accession>A0A397U4M5</accession>
<dbReference type="InterPro" id="IPR000719">
    <property type="entry name" value="Prot_kinase_dom"/>
</dbReference>
<dbReference type="EMBL" id="QKWP01002020">
    <property type="protein sequence ID" value="RIB05240.1"/>
    <property type="molecule type" value="Genomic_DNA"/>
</dbReference>
<dbReference type="Proteomes" id="UP000266673">
    <property type="component" value="Unassembled WGS sequence"/>
</dbReference>
<dbReference type="STRING" id="44941.A0A397U4M5"/>
<proteinExistence type="predicted"/>
<evidence type="ECO:0000313" key="6">
    <source>
        <dbReference type="EMBL" id="RIB05240.1"/>
    </source>
</evidence>
<protein>
    <submittedName>
        <fullName evidence="6">Kinase-like domain-containing protein</fullName>
    </submittedName>
</protein>